<keyword evidence="2" id="KW-1185">Reference proteome</keyword>
<gene>
    <name evidence="1" type="ORF">RPERSI_LOCUS2696</name>
</gene>
<dbReference type="Proteomes" id="UP000789920">
    <property type="component" value="Unassembled WGS sequence"/>
</dbReference>
<feature type="non-terminal residue" evidence="1">
    <location>
        <position position="170"/>
    </location>
</feature>
<organism evidence="1 2">
    <name type="scientific">Racocetra persica</name>
    <dbReference type="NCBI Taxonomy" id="160502"/>
    <lineage>
        <taxon>Eukaryota</taxon>
        <taxon>Fungi</taxon>
        <taxon>Fungi incertae sedis</taxon>
        <taxon>Mucoromycota</taxon>
        <taxon>Glomeromycotina</taxon>
        <taxon>Glomeromycetes</taxon>
        <taxon>Diversisporales</taxon>
        <taxon>Gigasporaceae</taxon>
        <taxon>Racocetra</taxon>
    </lineage>
</organism>
<evidence type="ECO:0000313" key="1">
    <source>
        <dbReference type="EMBL" id="CAG8520914.1"/>
    </source>
</evidence>
<protein>
    <submittedName>
        <fullName evidence="1">6748_t:CDS:1</fullName>
    </submittedName>
</protein>
<name>A0ACA9LDI3_9GLOM</name>
<evidence type="ECO:0000313" key="2">
    <source>
        <dbReference type="Proteomes" id="UP000789920"/>
    </source>
</evidence>
<reference evidence="1" key="1">
    <citation type="submission" date="2021-06" db="EMBL/GenBank/DDBJ databases">
        <authorList>
            <person name="Kallberg Y."/>
            <person name="Tangrot J."/>
            <person name="Rosling A."/>
        </authorList>
    </citation>
    <scope>NUCLEOTIDE SEQUENCE</scope>
    <source>
        <strain evidence="1">MA461A</strain>
    </source>
</reference>
<sequence length="170" mass="18762">MVKLYVLSFFAILLFCNSFSGAIPFKAQKSIGNYEYPKDIHIPENITVPEGNCFKFHLYVSGYIWYKCTNNQWEGRVLFFNHNEDISSYPDSAVASTYAVPAPGMSIIPECDTSSMISTSVATVPSSDPDKDFPWGLEKAHDNKGKGALEDITYVVRVNTKGGAAPSNSL</sequence>
<comment type="caution">
    <text evidence="1">The sequence shown here is derived from an EMBL/GenBank/DDBJ whole genome shotgun (WGS) entry which is preliminary data.</text>
</comment>
<accession>A0ACA9LDI3</accession>
<dbReference type="EMBL" id="CAJVQC010003048">
    <property type="protein sequence ID" value="CAG8520914.1"/>
    <property type="molecule type" value="Genomic_DNA"/>
</dbReference>
<proteinExistence type="predicted"/>